<dbReference type="EMBL" id="WNZX01000022">
    <property type="protein sequence ID" value="MUG73143.1"/>
    <property type="molecule type" value="Genomic_DNA"/>
</dbReference>
<evidence type="ECO:0000313" key="3">
    <source>
        <dbReference type="Proteomes" id="UP000450917"/>
    </source>
</evidence>
<feature type="region of interest" description="Disordered" evidence="1">
    <location>
        <begin position="1"/>
        <end position="65"/>
    </location>
</feature>
<dbReference type="RefSeq" id="WP_054798103.1">
    <property type="nucleotide sequence ID" value="NZ_JARTHJ010000092.1"/>
</dbReference>
<reference evidence="2 3" key="1">
    <citation type="submission" date="2019-11" db="EMBL/GenBank/DDBJ databases">
        <title>Draft genome sequences of five Paenibacillus species of dairy origin.</title>
        <authorList>
            <person name="Olajide A.M."/>
            <person name="Chen S."/>
            <person name="Lapointe G."/>
        </authorList>
    </citation>
    <scope>NUCLEOTIDE SEQUENCE [LARGE SCALE GENOMIC DNA]</scope>
    <source>
        <strain evidence="2 3">2CS3</strain>
    </source>
</reference>
<evidence type="ECO:0000313" key="2">
    <source>
        <dbReference type="EMBL" id="MUG73143.1"/>
    </source>
</evidence>
<keyword evidence="3" id="KW-1185">Reference proteome</keyword>
<protein>
    <submittedName>
        <fullName evidence="2">Uncharacterized protein</fullName>
    </submittedName>
</protein>
<name>A0A7X2ZE45_9BACL</name>
<dbReference type="Proteomes" id="UP000450917">
    <property type="component" value="Unassembled WGS sequence"/>
</dbReference>
<feature type="compositionally biased region" description="Basic and acidic residues" evidence="1">
    <location>
        <begin position="51"/>
        <end position="65"/>
    </location>
</feature>
<sequence>MSPIQGNNSNNELAELGTHAAAATNLHRTRTTEEPVQIQPPVGGSPGPLDNRSHRYDNKKNGKPI</sequence>
<proteinExistence type="predicted"/>
<evidence type="ECO:0000256" key="1">
    <source>
        <dbReference type="SAM" id="MobiDB-lite"/>
    </source>
</evidence>
<organism evidence="2 3">
    <name type="scientific">Paenibacillus validus</name>
    <dbReference type="NCBI Taxonomy" id="44253"/>
    <lineage>
        <taxon>Bacteria</taxon>
        <taxon>Bacillati</taxon>
        <taxon>Bacillota</taxon>
        <taxon>Bacilli</taxon>
        <taxon>Bacillales</taxon>
        <taxon>Paenibacillaceae</taxon>
        <taxon>Paenibacillus</taxon>
    </lineage>
</organism>
<accession>A0A7X2ZE45</accession>
<feature type="compositionally biased region" description="Polar residues" evidence="1">
    <location>
        <begin position="1"/>
        <end position="12"/>
    </location>
</feature>
<dbReference type="AlphaFoldDB" id="A0A7X2ZE45"/>
<gene>
    <name evidence="2" type="ORF">GNP93_21160</name>
</gene>
<comment type="caution">
    <text evidence="2">The sequence shown here is derived from an EMBL/GenBank/DDBJ whole genome shotgun (WGS) entry which is preliminary data.</text>
</comment>